<feature type="compositionally biased region" description="Polar residues" evidence="1">
    <location>
        <begin position="13"/>
        <end position="24"/>
    </location>
</feature>
<dbReference type="AlphaFoldDB" id="A0A0A9CMZ5"/>
<protein>
    <submittedName>
        <fullName evidence="2">Uncharacterized protein</fullName>
    </submittedName>
</protein>
<feature type="compositionally biased region" description="Basic and acidic residues" evidence="1">
    <location>
        <begin position="1"/>
        <end position="12"/>
    </location>
</feature>
<dbReference type="EMBL" id="GBRH01222072">
    <property type="protein sequence ID" value="JAD75823.1"/>
    <property type="molecule type" value="Transcribed_RNA"/>
</dbReference>
<feature type="region of interest" description="Disordered" evidence="1">
    <location>
        <begin position="1"/>
        <end position="30"/>
    </location>
</feature>
<reference evidence="2" key="1">
    <citation type="submission" date="2014-09" db="EMBL/GenBank/DDBJ databases">
        <authorList>
            <person name="Magalhaes I.L.F."/>
            <person name="Oliveira U."/>
            <person name="Santos F.R."/>
            <person name="Vidigal T.H.D.A."/>
            <person name="Brescovit A.D."/>
            <person name="Santos A.J."/>
        </authorList>
    </citation>
    <scope>NUCLEOTIDE SEQUENCE</scope>
    <source>
        <tissue evidence="2">Shoot tissue taken approximately 20 cm above the soil surface</tissue>
    </source>
</reference>
<name>A0A0A9CMZ5_ARUDO</name>
<reference evidence="2" key="2">
    <citation type="journal article" date="2015" name="Data Brief">
        <title>Shoot transcriptome of the giant reed, Arundo donax.</title>
        <authorList>
            <person name="Barrero R.A."/>
            <person name="Guerrero F.D."/>
            <person name="Moolhuijzen P."/>
            <person name="Goolsby J.A."/>
            <person name="Tidwell J."/>
            <person name="Bellgard S.E."/>
            <person name="Bellgard M.I."/>
        </authorList>
    </citation>
    <scope>NUCLEOTIDE SEQUENCE</scope>
    <source>
        <tissue evidence="2">Shoot tissue taken approximately 20 cm above the soil surface</tissue>
    </source>
</reference>
<accession>A0A0A9CMZ5</accession>
<organism evidence="2">
    <name type="scientific">Arundo donax</name>
    <name type="common">Giant reed</name>
    <name type="synonym">Donax arundinaceus</name>
    <dbReference type="NCBI Taxonomy" id="35708"/>
    <lineage>
        <taxon>Eukaryota</taxon>
        <taxon>Viridiplantae</taxon>
        <taxon>Streptophyta</taxon>
        <taxon>Embryophyta</taxon>
        <taxon>Tracheophyta</taxon>
        <taxon>Spermatophyta</taxon>
        <taxon>Magnoliopsida</taxon>
        <taxon>Liliopsida</taxon>
        <taxon>Poales</taxon>
        <taxon>Poaceae</taxon>
        <taxon>PACMAD clade</taxon>
        <taxon>Arundinoideae</taxon>
        <taxon>Arundineae</taxon>
        <taxon>Arundo</taxon>
    </lineage>
</organism>
<sequence length="30" mass="3518">MILTEHWRRDSTFSKLSNSQPAKTLRSHSC</sequence>
<proteinExistence type="predicted"/>
<evidence type="ECO:0000313" key="2">
    <source>
        <dbReference type="EMBL" id="JAD75823.1"/>
    </source>
</evidence>
<evidence type="ECO:0000256" key="1">
    <source>
        <dbReference type="SAM" id="MobiDB-lite"/>
    </source>
</evidence>